<organism evidence="2 3">
    <name type="scientific">Haematococcus lacustris</name>
    <name type="common">Green alga</name>
    <name type="synonym">Haematococcus pluvialis</name>
    <dbReference type="NCBI Taxonomy" id="44745"/>
    <lineage>
        <taxon>Eukaryota</taxon>
        <taxon>Viridiplantae</taxon>
        <taxon>Chlorophyta</taxon>
        <taxon>core chlorophytes</taxon>
        <taxon>Chlorophyceae</taxon>
        <taxon>CS clade</taxon>
        <taxon>Chlamydomonadales</taxon>
        <taxon>Haematococcaceae</taxon>
        <taxon>Haematococcus</taxon>
    </lineage>
</organism>
<dbReference type="AlphaFoldDB" id="A0A699YMA4"/>
<gene>
    <name evidence="2" type="ORF">HaLaN_02921</name>
</gene>
<evidence type="ECO:0000256" key="1">
    <source>
        <dbReference type="SAM" id="MobiDB-lite"/>
    </source>
</evidence>
<dbReference type="Proteomes" id="UP000485058">
    <property type="component" value="Unassembled WGS sequence"/>
</dbReference>
<accession>A0A699YMA4</accession>
<proteinExistence type="predicted"/>
<name>A0A699YMA4_HAELA</name>
<dbReference type="EMBL" id="BLLF01000132">
    <property type="protein sequence ID" value="GFH08026.1"/>
    <property type="molecule type" value="Genomic_DNA"/>
</dbReference>
<evidence type="ECO:0000313" key="2">
    <source>
        <dbReference type="EMBL" id="GFH08026.1"/>
    </source>
</evidence>
<sequence>MQQADSYAKVYVQSGMLPALLHLLAAGRLPQPSHKAQWSTDQALAAVASDKSLLATVVSLTNDLNIGRPARHQAARLLSALLLVGQPPDLQPYEPRPDPSPAWVSVVEAALAAGAFNDLLQLLESDHRSVSAGAKPVIMRALSYVVTQPALRKAVAKLHADQVESHLRLAGPGRAHQPGVSQCGEGPRAGSCTDAAQGNAAVTRRNDAPLRGTLHAPLPSHWLELGRGSRPSLCLAQDLRRLSLLVAALAVPPYPHLFNRSIGRFRQLFRSVVQQAQALHNVPVVDHHGAQHLVHALVSSRRATPSRACAASSVAVIASRTSPCSQLAAPPHQPSGQPVPMQKHNQLSSLRAVFCLYAVMFTHTWHERLPPTRLPVLRDRAIAWGWHDKPVLM</sequence>
<comment type="caution">
    <text evidence="2">The sequence shown here is derived from an EMBL/GenBank/DDBJ whole genome shotgun (WGS) entry which is preliminary data.</text>
</comment>
<evidence type="ECO:0000313" key="3">
    <source>
        <dbReference type="Proteomes" id="UP000485058"/>
    </source>
</evidence>
<keyword evidence="3" id="KW-1185">Reference proteome</keyword>
<protein>
    <submittedName>
        <fullName evidence="2">Uncharacterized protein</fullName>
    </submittedName>
</protein>
<reference evidence="2 3" key="1">
    <citation type="submission" date="2020-02" db="EMBL/GenBank/DDBJ databases">
        <title>Draft genome sequence of Haematococcus lacustris strain NIES-144.</title>
        <authorList>
            <person name="Morimoto D."/>
            <person name="Nakagawa S."/>
            <person name="Yoshida T."/>
            <person name="Sawayama S."/>
        </authorList>
    </citation>
    <scope>NUCLEOTIDE SEQUENCE [LARGE SCALE GENOMIC DNA]</scope>
    <source>
        <strain evidence="2 3">NIES-144</strain>
    </source>
</reference>
<feature type="region of interest" description="Disordered" evidence="1">
    <location>
        <begin position="171"/>
        <end position="198"/>
    </location>
</feature>